<feature type="chain" id="PRO_5007527706" evidence="1">
    <location>
        <begin position="19"/>
        <end position="153"/>
    </location>
</feature>
<protein>
    <submittedName>
        <fullName evidence="2">Uncharacterized protein</fullName>
    </submittedName>
</protein>
<sequence length="153" mass="16582">MKVLLLGVALLCVSQVRGEDLLHSIFEEKAKALNRFDTPAAPAAPVAPAAPAATAAPDNYPCDAMDVVGSGNQLVKNTLDIMAETFKVVYTAMYPDTGRKDCNLGTFRCFLKEFNDVKNSIQTVKNNVMSYKDKAAGLSTGISEYFTHCINKK</sequence>
<accession>A0A146M992</accession>
<name>A0A146M992_LYGHE</name>
<proteinExistence type="predicted"/>
<reference evidence="2" key="1">
    <citation type="journal article" date="2016" name="Gigascience">
        <title>De novo construction of an expanded transcriptome assembly for the western tarnished plant bug, Lygus hesperus.</title>
        <authorList>
            <person name="Tassone E.E."/>
            <person name="Geib S.M."/>
            <person name="Hall B."/>
            <person name="Fabrick J.A."/>
            <person name="Brent C.S."/>
            <person name="Hull J.J."/>
        </authorList>
    </citation>
    <scope>NUCLEOTIDE SEQUENCE</scope>
</reference>
<evidence type="ECO:0000256" key="1">
    <source>
        <dbReference type="SAM" id="SignalP"/>
    </source>
</evidence>
<dbReference type="EMBL" id="GDHC01002316">
    <property type="protein sequence ID" value="JAQ16313.1"/>
    <property type="molecule type" value="Transcribed_RNA"/>
</dbReference>
<organism evidence="2">
    <name type="scientific">Lygus hesperus</name>
    <name type="common">Western plant bug</name>
    <dbReference type="NCBI Taxonomy" id="30085"/>
    <lineage>
        <taxon>Eukaryota</taxon>
        <taxon>Metazoa</taxon>
        <taxon>Ecdysozoa</taxon>
        <taxon>Arthropoda</taxon>
        <taxon>Hexapoda</taxon>
        <taxon>Insecta</taxon>
        <taxon>Pterygota</taxon>
        <taxon>Neoptera</taxon>
        <taxon>Paraneoptera</taxon>
        <taxon>Hemiptera</taxon>
        <taxon>Heteroptera</taxon>
        <taxon>Panheteroptera</taxon>
        <taxon>Cimicomorpha</taxon>
        <taxon>Miridae</taxon>
        <taxon>Mirini</taxon>
        <taxon>Lygus</taxon>
    </lineage>
</organism>
<dbReference type="AlphaFoldDB" id="A0A146M992"/>
<feature type="signal peptide" evidence="1">
    <location>
        <begin position="1"/>
        <end position="18"/>
    </location>
</feature>
<keyword evidence="1" id="KW-0732">Signal</keyword>
<evidence type="ECO:0000313" key="2">
    <source>
        <dbReference type="EMBL" id="JAQ16313.1"/>
    </source>
</evidence>
<gene>
    <name evidence="2" type="ORF">g.30764</name>
</gene>